<evidence type="ECO:0000256" key="2">
    <source>
        <dbReference type="ARBA" id="ARBA00022771"/>
    </source>
</evidence>
<evidence type="ECO:0000259" key="7">
    <source>
        <dbReference type="PROSITE" id="PS51999"/>
    </source>
</evidence>
<gene>
    <name evidence="8" type="ORF">LR48_Vigan583s002900</name>
</gene>
<keyword evidence="1" id="KW-0479">Metal-binding</keyword>
<sequence length="244" mass="26608">MKADSGGIGCTRRSIGSGMSQTSGSSSHLASIMCGCGERMLVLKATTLKNRGRLFYRCRNWASNGSCNYFEWVDEGHNEIERSLQRKSEEVEVCMEKVVLDLRKKKDKLKRKLEEERKNFKMMLVFFVLSWALTVMLFSLPNDLLPPSCILEAPASMLAPLADLLGPCDIDAAPASVPPPLADLLGPCELDAAPPCVAATLPDGPALEVCLLDVPPDDLPVVADATLVFCERCKVVTNNILLIP</sequence>
<keyword evidence="6" id="KW-0812">Transmembrane</keyword>
<feature type="compositionally biased region" description="Low complexity" evidence="5">
    <location>
        <begin position="14"/>
        <end position="26"/>
    </location>
</feature>
<organism evidence="8 9">
    <name type="scientific">Phaseolus angularis</name>
    <name type="common">Azuki bean</name>
    <name type="synonym">Vigna angularis</name>
    <dbReference type="NCBI Taxonomy" id="3914"/>
    <lineage>
        <taxon>Eukaryota</taxon>
        <taxon>Viridiplantae</taxon>
        <taxon>Streptophyta</taxon>
        <taxon>Embryophyta</taxon>
        <taxon>Tracheophyta</taxon>
        <taxon>Spermatophyta</taxon>
        <taxon>Magnoliopsida</taxon>
        <taxon>eudicotyledons</taxon>
        <taxon>Gunneridae</taxon>
        <taxon>Pentapetalae</taxon>
        <taxon>rosids</taxon>
        <taxon>fabids</taxon>
        <taxon>Fabales</taxon>
        <taxon>Fabaceae</taxon>
        <taxon>Papilionoideae</taxon>
        <taxon>50 kb inversion clade</taxon>
        <taxon>NPAAA clade</taxon>
        <taxon>indigoferoid/millettioid clade</taxon>
        <taxon>Phaseoleae</taxon>
        <taxon>Vigna</taxon>
    </lineage>
</organism>
<reference evidence="9" key="1">
    <citation type="journal article" date="2015" name="Proc. Natl. Acad. Sci. U.S.A.">
        <title>Genome sequencing of adzuki bean (Vigna angularis) provides insight into high starch and low fat accumulation and domestication.</title>
        <authorList>
            <person name="Yang K."/>
            <person name="Tian Z."/>
            <person name="Chen C."/>
            <person name="Luo L."/>
            <person name="Zhao B."/>
            <person name="Wang Z."/>
            <person name="Yu L."/>
            <person name="Li Y."/>
            <person name="Sun Y."/>
            <person name="Li W."/>
            <person name="Chen Y."/>
            <person name="Li Y."/>
            <person name="Zhang Y."/>
            <person name="Ai D."/>
            <person name="Zhao J."/>
            <person name="Shang C."/>
            <person name="Ma Y."/>
            <person name="Wu B."/>
            <person name="Wang M."/>
            <person name="Gao L."/>
            <person name="Sun D."/>
            <person name="Zhang P."/>
            <person name="Guo F."/>
            <person name="Wang W."/>
            <person name="Li Y."/>
            <person name="Wang J."/>
            <person name="Varshney R.K."/>
            <person name="Wang J."/>
            <person name="Ling H.Q."/>
            <person name="Wan P."/>
        </authorList>
    </citation>
    <scope>NUCLEOTIDE SEQUENCE</scope>
    <source>
        <strain evidence="9">cv. Jingnong 6</strain>
    </source>
</reference>
<keyword evidence="6" id="KW-0472">Membrane</keyword>
<proteinExistence type="predicted"/>
<feature type="transmembrane region" description="Helical" evidence="6">
    <location>
        <begin position="120"/>
        <end position="140"/>
    </location>
</feature>
<dbReference type="Gramene" id="KOM28778">
    <property type="protein sequence ID" value="KOM28778"/>
    <property type="gene ID" value="LR48_Vigan583s002900"/>
</dbReference>
<keyword evidence="2 4" id="KW-0863">Zinc-finger</keyword>
<dbReference type="GO" id="GO:0008270">
    <property type="term" value="F:zinc ion binding"/>
    <property type="evidence" value="ECO:0007669"/>
    <property type="project" value="UniProtKB-KW"/>
</dbReference>
<evidence type="ECO:0000256" key="4">
    <source>
        <dbReference type="PROSITE-ProRule" id="PRU01343"/>
    </source>
</evidence>
<keyword evidence="6" id="KW-1133">Transmembrane helix</keyword>
<protein>
    <recommendedName>
        <fullName evidence="7">GRF-type domain-containing protein</fullName>
    </recommendedName>
</protein>
<evidence type="ECO:0000313" key="9">
    <source>
        <dbReference type="Proteomes" id="UP000053144"/>
    </source>
</evidence>
<accession>A0A0L9TE24</accession>
<evidence type="ECO:0000256" key="3">
    <source>
        <dbReference type="ARBA" id="ARBA00022833"/>
    </source>
</evidence>
<evidence type="ECO:0000256" key="1">
    <source>
        <dbReference type="ARBA" id="ARBA00022723"/>
    </source>
</evidence>
<dbReference type="PROSITE" id="PS51999">
    <property type="entry name" value="ZF_GRF"/>
    <property type="match status" value="1"/>
</dbReference>
<dbReference type="Pfam" id="PF06839">
    <property type="entry name" value="Zn_ribbon_GRF"/>
    <property type="match status" value="1"/>
</dbReference>
<feature type="domain" description="GRF-type" evidence="7">
    <location>
        <begin position="34"/>
        <end position="76"/>
    </location>
</feature>
<evidence type="ECO:0000256" key="5">
    <source>
        <dbReference type="SAM" id="MobiDB-lite"/>
    </source>
</evidence>
<evidence type="ECO:0000256" key="6">
    <source>
        <dbReference type="SAM" id="Phobius"/>
    </source>
</evidence>
<dbReference type="InterPro" id="IPR010666">
    <property type="entry name" value="Znf_GRF"/>
</dbReference>
<keyword evidence="3" id="KW-0862">Zinc</keyword>
<dbReference type="Proteomes" id="UP000053144">
    <property type="component" value="Unassembled WGS sequence"/>
</dbReference>
<dbReference type="AlphaFoldDB" id="A0A0L9TE24"/>
<dbReference type="PANTHER" id="PTHR33248">
    <property type="entry name" value="ZINC ION-BINDING PROTEIN"/>
    <property type="match status" value="1"/>
</dbReference>
<name>A0A0L9TE24_PHAAN</name>
<dbReference type="EMBL" id="KQ258449">
    <property type="protein sequence ID" value="KOM28778.1"/>
    <property type="molecule type" value="Genomic_DNA"/>
</dbReference>
<feature type="region of interest" description="Disordered" evidence="5">
    <location>
        <begin position="1"/>
        <end position="26"/>
    </location>
</feature>
<evidence type="ECO:0000313" key="8">
    <source>
        <dbReference type="EMBL" id="KOM28778.1"/>
    </source>
</evidence>